<proteinExistence type="predicted"/>
<evidence type="ECO:0000313" key="3">
    <source>
        <dbReference type="Proteomes" id="UP001172036"/>
    </source>
</evidence>
<dbReference type="Proteomes" id="UP001172036">
    <property type="component" value="Unassembled WGS sequence"/>
</dbReference>
<dbReference type="Pfam" id="PF03390">
    <property type="entry name" value="2HCT"/>
    <property type="match status" value="1"/>
</dbReference>
<dbReference type="InterPro" id="IPR004679">
    <property type="entry name" value="2-OHcarboxylate_transport"/>
</dbReference>
<feature type="transmembrane region" description="Helical" evidence="1">
    <location>
        <begin position="12"/>
        <end position="32"/>
    </location>
</feature>
<protein>
    <submittedName>
        <fullName evidence="2">2-hydroxycarboxylate transporter family protein</fullName>
    </submittedName>
</protein>
<feature type="transmembrane region" description="Helical" evidence="1">
    <location>
        <begin position="434"/>
        <end position="457"/>
    </location>
</feature>
<sequence length="462" mass="51238">MPSNNNRKKIKVFGFHPLAFLSLCGILFFNIYCLREWPSKSQNLYHPMLTPLFLIMVLGFGLNFIGSQIPILNKLGLGFLLCIFIPSYLVYKGWIPFQLANNFDKGFFNKADSKYGVGMNFSQFFITIVISGSLLSVDKNLLKRSLFKFIPLTILAVCTCFLVIGFLGALLQYKCPGIFQNRSQGSFLDSIFFIGVPLTNGGTNLGINGFANGLYKEAFPTSSPSDIRSFILAPLILARILSIFLAGLLYVFFDKTKLSGKGSLEKNNAINSTNKQQQQKYSTENKKIGMGLTIIFALYALGSMINQLLYGKMDAMVYVILILLIIKIFDLFSSEYQNCVEQAGKFMTENFTSAILVGLGLTTNFNQLQKIMTDKNILLIVMFSLLTAITITFLLSRKLGFYPLETALTSGICSHSIGGTGNVGVMAISHRLSLLPFAMIATRIVGPLVYVGASIIFRSIYM</sequence>
<gene>
    <name evidence="2" type="ORF">OC680_00455</name>
</gene>
<dbReference type="PANTHER" id="PTHR40033">
    <property type="entry name" value="NA(+)-MALATE SYMPORTER"/>
    <property type="match status" value="1"/>
</dbReference>
<dbReference type="EMBL" id="JAOSID010000002">
    <property type="protein sequence ID" value="MDO8167955.1"/>
    <property type="molecule type" value="Genomic_DNA"/>
</dbReference>
<dbReference type="RefSeq" id="WP_304515160.1">
    <property type="nucleotide sequence ID" value="NZ_JAOSID010000002.1"/>
</dbReference>
<accession>A0ABT9DCY6</accession>
<keyword evidence="1" id="KW-1133">Transmembrane helix</keyword>
<feature type="transmembrane region" description="Helical" evidence="1">
    <location>
        <begin position="315"/>
        <end position="334"/>
    </location>
</feature>
<name>A0ABT9DCY6_9MOLU</name>
<evidence type="ECO:0000313" key="2">
    <source>
        <dbReference type="EMBL" id="MDO8167955.1"/>
    </source>
</evidence>
<keyword evidence="1" id="KW-0472">Membrane</keyword>
<feature type="transmembrane region" description="Helical" evidence="1">
    <location>
        <begin position="149"/>
        <end position="173"/>
    </location>
</feature>
<organism evidence="2 3">
    <name type="scientific">Candidatus Phytoplasma melaleucae</name>
    <dbReference type="NCBI Taxonomy" id="2982630"/>
    <lineage>
        <taxon>Bacteria</taxon>
        <taxon>Bacillati</taxon>
        <taxon>Mycoplasmatota</taxon>
        <taxon>Mollicutes</taxon>
        <taxon>Acholeplasmatales</taxon>
        <taxon>Acholeplasmataceae</taxon>
        <taxon>Candidatus Phytoplasma</taxon>
    </lineage>
</organism>
<feature type="transmembrane region" description="Helical" evidence="1">
    <location>
        <begin position="44"/>
        <end position="65"/>
    </location>
</feature>
<feature type="transmembrane region" description="Helical" evidence="1">
    <location>
        <begin position="346"/>
        <end position="365"/>
    </location>
</feature>
<feature type="transmembrane region" description="Helical" evidence="1">
    <location>
        <begin position="230"/>
        <end position="253"/>
    </location>
</feature>
<evidence type="ECO:0000256" key="1">
    <source>
        <dbReference type="SAM" id="Phobius"/>
    </source>
</evidence>
<keyword evidence="1" id="KW-0812">Transmembrane</keyword>
<keyword evidence="3" id="KW-1185">Reference proteome</keyword>
<reference evidence="2 3" key="1">
    <citation type="journal article" date="2023" name="Int. J. Syst. Evol. Microbiol.">
        <title>The observation of taxonomic boundaries for the 16SrII and 16SrXXV phytoplasmas using genome-based delimitation.</title>
        <authorList>
            <person name="Rodrigues Jardim B."/>
            <person name="Tran-Nguyen L.T.T."/>
            <person name="Gambley C."/>
            <person name="Al-Sadi A.M."/>
            <person name="Al-Subhi A.M."/>
            <person name="Foissac X."/>
            <person name="Salar P."/>
            <person name="Cai H."/>
            <person name="Yang J.Y."/>
            <person name="Davis R."/>
            <person name="Jones L."/>
            <person name="Rodoni B."/>
            <person name="Constable F.E."/>
        </authorList>
    </citation>
    <scope>NUCLEOTIDE SEQUENCE [LARGE SCALE GENOMIC DNA]</scope>
    <source>
        <strain evidence="2">BAWM-155c</strain>
    </source>
</reference>
<feature type="transmembrane region" description="Helical" evidence="1">
    <location>
        <begin position="288"/>
        <end position="309"/>
    </location>
</feature>
<feature type="transmembrane region" description="Helical" evidence="1">
    <location>
        <begin position="377"/>
        <end position="395"/>
    </location>
</feature>
<feature type="transmembrane region" description="Helical" evidence="1">
    <location>
        <begin position="115"/>
        <end position="137"/>
    </location>
</feature>
<dbReference type="PANTHER" id="PTHR40033:SF1">
    <property type="entry name" value="CITRATE-SODIUM SYMPORTER"/>
    <property type="match status" value="1"/>
</dbReference>
<comment type="caution">
    <text evidence="2">The sequence shown here is derived from an EMBL/GenBank/DDBJ whole genome shotgun (WGS) entry which is preliminary data.</text>
</comment>
<feature type="transmembrane region" description="Helical" evidence="1">
    <location>
        <begin position="77"/>
        <end position="95"/>
    </location>
</feature>